<dbReference type="CDD" id="cd02440">
    <property type="entry name" value="AdoMet_MTases"/>
    <property type="match status" value="1"/>
</dbReference>
<comment type="caution">
    <text evidence="3">The sequence shown here is derived from an EMBL/GenBank/DDBJ whole genome shotgun (WGS) entry which is preliminary data.</text>
</comment>
<reference evidence="3 4" key="1">
    <citation type="submission" date="2024-10" db="EMBL/GenBank/DDBJ databases">
        <title>Updated reference genomes for cyclostephanoid diatoms.</title>
        <authorList>
            <person name="Roberts W.R."/>
            <person name="Alverson A.J."/>
        </authorList>
    </citation>
    <scope>NUCLEOTIDE SEQUENCE [LARGE SCALE GENOMIC DNA]</scope>
    <source>
        <strain evidence="3 4">AJA010-31</strain>
    </source>
</reference>
<dbReference type="Pfam" id="PF13489">
    <property type="entry name" value="Methyltransf_23"/>
    <property type="match status" value="1"/>
</dbReference>
<dbReference type="SUPFAM" id="SSF53335">
    <property type="entry name" value="S-adenosyl-L-methionine-dependent methyltransferases"/>
    <property type="match status" value="1"/>
</dbReference>
<evidence type="ECO:0000313" key="4">
    <source>
        <dbReference type="Proteomes" id="UP001530400"/>
    </source>
</evidence>
<accession>A0ABD3PP05</accession>
<gene>
    <name evidence="3" type="ORF">ACHAWO_004593</name>
</gene>
<dbReference type="PANTHER" id="PTHR43036:SF2">
    <property type="entry name" value="OS04G0481300 PROTEIN"/>
    <property type="match status" value="1"/>
</dbReference>
<feature type="signal peptide" evidence="2">
    <location>
        <begin position="1"/>
        <end position="21"/>
    </location>
</feature>
<dbReference type="AlphaFoldDB" id="A0ABD3PP05"/>
<dbReference type="Proteomes" id="UP001530400">
    <property type="component" value="Unassembled WGS sequence"/>
</dbReference>
<sequence length="659" mass="74035">MAIVSRYGVLLLVCGLSAGTAFAPAKLQSTSSVSTEQSSTALNAFPPLIIGPMIKRMREEKERSKMPMARADEAKNEAPGLRVGEGAWKWPPVWPYDRNFFKRRSELDAAKNAASPLSMMSGQVPAPDANGQVVDKNVFDSLGYWEKVKDVKTELDERVAEKIKNHYSFYLRDGMSVLELGAAEESYLPDGLKLNRHVGIGAVKSQMEQNPSITESFVVDLNDVVEDIGIKSVDFSNLGEDTFDAIIMANTIDFINNPREVFKSCWRALKPGGIMMVPFLAKDAYVDKFDEAFTKQWRDMTDDQHMWVAGSFFVFSAGDGWEGLKGFDISPEDAKKPDENVLSKLTKGNDNSPPGAYVVQARKKFQDDEVDEDDLEGYINSKLWMLPTLETRDKKLIVPRLARAYELLDTEDEKHRMLSHTESLPRIYESLIKMDQFAFTFSMQAQLAADLVGDPDFTGSDIQINNMKMGLGLRKPSADFWAPVGKLTAAMTPEEKINLLAYIVPRFDSGDPAQEEALKAFVSGLEPTFALIRSKCPDMKERDVQLLGSELLASEVLRVGRSSREEFALWLDALDEDELKSLLLKRKSVQTDAKLELNNYRKEVAAEKNRVEERRKKIQEQVMDARENRSIMFNPKTEKFEAMPKKGGIELPGGIKLPF</sequence>
<keyword evidence="1" id="KW-0175">Coiled coil</keyword>
<dbReference type="EMBL" id="JALLPJ020000539">
    <property type="protein sequence ID" value="KAL3789036.1"/>
    <property type="molecule type" value="Genomic_DNA"/>
</dbReference>
<evidence type="ECO:0000256" key="2">
    <source>
        <dbReference type="SAM" id="SignalP"/>
    </source>
</evidence>
<keyword evidence="2" id="KW-0732">Signal</keyword>
<keyword evidence="4" id="KW-1185">Reference proteome</keyword>
<evidence type="ECO:0008006" key="5">
    <source>
        <dbReference type="Google" id="ProtNLM"/>
    </source>
</evidence>
<dbReference type="PANTHER" id="PTHR43036">
    <property type="entry name" value="OSJNBB0011N17.9 PROTEIN"/>
    <property type="match status" value="1"/>
</dbReference>
<protein>
    <recommendedName>
        <fullName evidence="5">Methyltransferase type 11 domain-containing protein</fullName>
    </recommendedName>
</protein>
<evidence type="ECO:0000313" key="3">
    <source>
        <dbReference type="EMBL" id="KAL3789036.1"/>
    </source>
</evidence>
<organism evidence="3 4">
    <name type="scientific">Cyclotella atomus</name>
    <dbReference type="NCBI Taxonomy" id="382360"/>
    <lineage>
        <taxon>Eukaryota</taxon>
        <taxon>Sar</taxon>
        <taxon>Stramenopiles</taxon>
        <taxon>Ochrophyta</taxon>
        <taxon>Bacillariophyta</taxon>
        <taxon>Coscinodiscophyceae</taxon>
        <taxon>Thalassiosirophycidae</taxon>
        <taxon>Stephanodiscales</taxon>
        <taxon>Stephanodiscaceae</taxon>
        <taxon>Cyclotella</taxon>
    </lineage>
</organism>
<proteinExistence type="predicted"/>
<feature type="chain" id="PRO_5044888960" description="Methyltransferase type 11 domain-containing protein" evidence="2">
    <location>
        <begin position="22"/>
        <end position="659"/>
    </location>
</feature>
<dbReference type="Gene3D" id="3.40.50.150">
    <property type="entry name" value="Vaccinia Virus protein VP39"/>
    <property type="match status" value="1"/>
</dbReference>
<name>A0ABD3PP05_9STRA</name>
<feature type="coiled-coil region" evidence="1">
    <location>
        <begin position="590"/>
        <end position="628"/>
    </location>
</feature>
<evidence type="ECO:0000256" key="1">
    <source>
        <dbReference type="SAM" id="Coils"/>
    </source>
</evidence>
<dbReference type="InterPro" id="IPR029063">
    <property type="entry name" value="SAM-dependent_MTases_sf"/>
</dbReference>